<accession>A0ACB8Z7G8</accession>
<dbReference type="EMBL" id="CM042057">
    <property type="protein sequence ID" value="KAI3693421.1"/>
    <property type="molecule type" value="Genomic_DNA"/>
</dbReference>
<evidence type="ECO:0000313" key="1">
    <source>
        <dbReference type="EMBL" id="KAI3693421.1"/>
    </source>
</evidence>
<name>A0ACB8Z7G8_ARCLA</name>
<evidence type="ECO:0000313" key="2">
    <source>
        <dbReference type="Proteomes" id="UP001055879"/>
    </source>
</evidence>
<reference evidence="1 2" key="2">
    <citation type="journal article" date="2022" name="Mol. Ecol. Resour.">
        <title>The genomes of chicory, endive, great burdock and yacon provide insights into Asteraceae paleo-polyploidization history and plant inulin production.</title>
        <authorList>
            <person name="Fan W."/>
            <person name="Wang S."/>
            <person name="Wang H."/>
            <person name="Wang A."/>
            <person name="Jiang F."/>
            <person name="Liu H."/>
            <person name="Zhao H."/>
            <person name="Xu D."/>
            <person name="Zhang Y."/>
        </authorList>
    </citation>
    <scope>NUCLEOTIDE SEQUENCE [LARGE SCALE GENOMIC DNA]</scope>
    <source>
        <strain evidence="2">cv. Niubang</strain>
    </source>
</reference>
<keyword evidence="2" id="KW-1185">Reference proteome</keyword>
<gene>
    <name evidence="1" type="ORF">L6452_33256</name>
</gene>
<protein>
    <submittedName>
        <fullName evidence="1">Uncharacterized protein</fullName>
    </submittedName>
</protein>
<comment type="caution">
    <text evidence="1">The sequence shown here is derived from an EMBL/GenBank/DDBJ whole genome shotgun (WGS) entry which is preliminary data.</text>
</comment>
<reference evidence="2" key="1">
    <citation type="journal article" date="2022" name="Mol. Ecol. Resour.">
        <title>The genomes of chicory, endive, great burdock and yacon provide insights into Asteraceae palaeo-polyploidization history and plant inulin production.</title>
        <authorList>
            <person name="Fan W."/>
            <person name="Wang S."/>
            <person name="Wang H."/>
            <person name="Wang A."/>
            <person name="Jiang F."/>
            <person name="Liu H."/>
            <person name="Zhao H."/>
            <person name="Xu D."/>
            <person name="Zhang Y."/>
        </authorList>
    </citation>
    <scope>NUCLEOTIDE SEQUENCE [LARGE SCALE GENOMIC DNA]</scope>
    <source>
        <strain evidence="2">cv. Niubang</strain>
    </source>
</reference>
<proteinExistence type="predicted"/>
<dbReference type="Proteomes" id="UP001055879">
    <property type="component" value="Linkage Group LG11"/>
</dbReference>
<sequence length="309" mass="35081">METGKKRPLINELTQGKELAYQLKNHLDKTMSAQTCEFLVEKILSSYEKALSMLNWGSTFDEISPRTQVSDPADSPHHCNKNVFKKRKTMAKWSEQVKVCSGSMVEGPLSDGYSWRKYGQKDILGANHPRAYYRCTHRNFQGCLATKQVQRSDEDSSVFEVTYRGRHTCIQATQLSKALEKKPKKEEVEEEEAIQDSKPTLKMHCDHGFSFKPNKGTSTSEDGPFPSFSFPSTPIETEKLENLIYLGCDSTTFITLDHNLQSSDSDLSEMMNSTPNSGENSPLADWDLSLDYVDFDSNFHFDITSEMFS</sequence>
<organism evidence="1 2">
    <name type="scientific">Arctium lappa</name>
    <name type="common">Greater burdock</name>
    <name type="synonym">Lappa major</name>
    <dbReference type="NCBI Taxonomy" id="4217"/>
    <lineage>
        <taxon>Eukaryota</taxon>
        <taxon>Viridiplantae</taxon>
        <taxon>Streptophyta</taxon>
        <taxon>Embryophyta</taxon>
        <taxon>Tracheophyta</taxon>
        <taxon>Spermatophyta</taxon>
        <taxon>Magnoliopsida</taxon>
        <taxon>eudicotyledons</taxon>
        <taxon>Gunneridae</taxon>
        <taxon>Pentapetalae</taxon>
        <taxon>asterids</taxon>
        <taxon>campanulids</taxon>
        <taxon>Asterales</taxon>
        <taxon>Asteraceae</taxon>
        <taxon>Carduoideae</taxon>
        <taxon>Cardueae</taxon>
        <taxon>Arctiinae</taxon>
        <taxon>Arctium</taxon>
    </lineage>
</organism>